<dbReference type="OrthoDB" id="7418055at2"/>
<gene>
    <name evidence="2" type="ORF">SAMN06295910_1096</name>
</gene>
<protein>
    <submittedName>
        <fullName evidence="2">DNA helicase HerA, contains HAS-barrel and ATPase domains</fullName>
    </submittedName>
</protein>
<name>A0A1X7G3U5_9SPHN</name>
<evidence type="ECO:0000313" key="3">
    <source>
        <dbReference type="Proteomes" id="UP000192934"/>
    </source>
</evidence>
<keyword evidence="2" id="KW-0547">Nucleotide-binding</keyword>
<reference evidence="3" key="1">
    <citation type="submission" date="2017-04" db="EMBL/GenBank/DDBJ databases">
        <authorList>
            <person name="Varghese N."/>
            <person name="Submissions S."/>
        </authorList>
    </citation>
    <scope>NUCLEOTIDE SEQUENCE [LARGE SCALE GENOMIC DNA]</scope>
    <source>
        <strain evidence="3">Dd16</strain>
    </source>
</reference>
<sequence>MKYKKLITGTRYQTRAPGNFFTDQKSKSVLLGRREASEINLAFVGKVLEQSRTGNLLDYNVQLDIQFPHVIGIFGSRGSGKSYDLGVILEGIFGPSRADVTDAGIVFDVQDQFWTLAYKPDPSLDTDQAQVQELTAWGLQPEHIEGVQVWIPQCSDTQVPEAVSFSLSASQLTHADWLAILELERFSPMGQALITLLDTSPGSTPEGLADLCDGAGPLSNYQQGTVDGLRWRLESLAHTEIIGSTGLSIDELLQKGRLTVVLMRNLAESVRGLVVGVISRLAADRMGRVQQARKVAARTGNRLSDDGIALTRRLWIVLDEAHVLVPSDGATAATGPLIDYVKRGRDAGLSLIFATQQPSAVNSKLMSQVDLTLTHMLGFDADLSAAIARMPTRASVDYDVDSQSGCSLADVIRSLGPGECVIADGASSRIFLARVRPRTTAHGGATPK</sequence>
<keyword evidence="2" id="KW-0347">Helicase</keyword>
<dbReference type="Pfam" id="PF01935">
    <property type="entry name" value="DUF87"/>
    <property type="match status" value="1"/>
</dbReference>
<dbReference type="SUPFAM" id="SSF52540">
    <property type="entry name" value="P-loop containing nucleoside triphosphate hydrolases"/>
    <property type="match status" value="1"/>
</dbReference>
<keyword evidence="3" id="KW-1185">Reference proteome</keyword>
<dbReference type="Proteomes" id="UP000192934">
    <property type="component" value="Chromosome I"/>
</dbReference>
<evidence type="ECO:0000313" key="2">
    <source>
        <dbReference type="EMBL" id="SMF63549.1"/>
    </source>
</evidence>
<organism evidence="2 3">
    <name type="scientific">Allosphingosinicella indica</name>
    <dbReference type="NCBI Taxonomy" id="941907"/>
    <lineage>
        <taxon>Bacteria</taxon>
        <taxon>Pseudomonadati</taxon>
        <taxon>Pseudomonadota</taxon>
        <taxon>Alphaproteobacteria</taxon>
        <taxon>Sphingomonadales</taxon>
        <taxon>Sphingomonadaceae</taxon>
        <taxon>Allosphingosinicella</taxon>
    </lineage>
</organism>
<dbReference type="InterPro" id="IPR008571">
    <property type="entry name" value="HerA-like"/>
</dbReference>
<dbReference type="Gene3D" id="3.40.50.300">
    <property type="entry name" value="P-loop containing nucleotide triphosphate hydrolases"/>
    <property type="match status" value="2"/>
</dbReference>
<evidence type="ECO:0000259" key="1">
    <source>
        <dbReference type="Pfam" id="PF01935"/>
    </source>
</evidence>
<dbReference type="GO" id="GO:0004386">
    <property type="term" value="F:helicase activity"/>
    <property type="evidence" value="ECO:0007669"/>
    <property type="project" value="UniProtKB-KW"/>
</dbReference>
<feature type="domain" description="Helicase HerA central" evidence="1">
    <location>
        <begin position="59"/>
        <end position="281"/>
    </location>
</feature>
<dbReference type="PANTHER" id="PTHR42957">
    <property type="entry name" value="HELICASE MJ1565-RELATED"/>
    <property type="match status" value="1"/>
</dbReference>
<dbReference type="PANTHER" id="PTHR42957:SF1">
    <property type="entry name" value="HELICASE MJ1565-RELATED"/>
    <property type="match status" value="1"/>
</dbReference>
<dbReference type="InterPro" id="IPR027417">
    <property type="entry name" value="P-loop_NTPase"/>
</dbReference>
<dbReference type="AlphaFoldDB" id="A0A1X7G3U5"/>
<accession>A0A1X7G3U5</accession>
<dbReference type="EMBL" id="LT840185">
    <property type="protein sequence ID" value="SMF63549.1"/>
    <property type="molecule type" value="Genomic_DNA"/>
</dbReference>
<proteinExistence type="predicted"/>
<dbReference type="CDD" id="cd01127">
    <property type="entry name" value="TrwB_TraG_TraD_VirD4"/>
    <property type="match status" value="1"/>
</dbReference>
<dbReference type="STRING" id="941907.SAMN06295910_1096"/>
<dbReference type="RefSeq" id="WP_157123711.1">
    <property type="nucleotide sequence ID" value="NZ_LT840185.1"/>
</dbReference>
<keyword evidence="2" id="KW-0378">Hydrolase</keyword>
<keyword evidence="2" id="KW-0067">ATP-binding</keyword>
<dbReference type="InterPro" id="IPR002789">
    <property type="entry name" value="HerA_central"/>
</dbReference>